<dbReference type="PROSITE" id="PS01358">
    <property type="entry name" value="ZF_RANBP2_1"/>
    <property type="match status" value="2"/>
</dbReference>
<dbReference type="InterPro" id="IPR001876">
    <property type="entry name" value="Znf_RanBP2"/>
</dbReference>
<evidence type="ECO:0000256" key="4">
    <source>
        <dbReference type="PROSITE-ProRule" id="PRU00322"/>
    </source>
</evidence>
<feature type="region of interest" description="Disordered" evidence="5">
    <location>
        <begin position="100"/>
        <end position="129"/>
    </location>
</feature>
<gene>
    <name evidence="7" type="primary">CAPN15</name>
    <name evidence="7" type="ORF">SNAT2548_LOCUS26931</name>
</gene>
<comment type="caution">
    <text evidence="7">The sequence shown here is derived from an EMBL/GenBank/DDBJ whole genome shotgun (WGS) entry which is preliminary data.</text>
</comment>
<dbReference type="GO" id="GO:0005634">
    <property type="term" value="C:nucleus"/>
    <property type="evidence" value="ECO:0007669"/>
    <property type="project" value="TreeGrafter"/>
</dbReference>
<dbReference type="PANTHER" id="PTHR46622">
    <property type="entry name" value="DNA-DEPENDENT METALLOPROTEASE WSS1"/>
    <property type="match status" value="1"/>
</dbReference>
<keyword evidence="1" id="KW-0479">Metal-binding</keyword>
<evidence type="ECO:0000313" key="7">
    <source>
        <dbReference type="EMBL" id="CAE7479566.1"/>
    </source>
</evidence>
<dbReference type="PROSITE" id="PS50199">
    <property type="entry name" value="ZF_RANBP2_2"/>
    <property type="match status" value="2"/>
</dbReference>
<reference evidence="7" key="1">
    <citation type="submission" date="2021-02" db="EMBL/GenBank/DDBJ databases">
        <authorList>
            <person name="Dougan E. K."/>
            <person name="Rhodes N."/>
            <person name="Thang M."/>
            <person name="Chan C."/>
        </authorList>
    </citation>
    <scope>NUCLEOTIDE SEQUENCE</scope>
</reference>
<feature type="domain" description="RanBP2-type" evidence="6">
    <location>
        <begin position="15"/>
        <end position="40"/>
    </location>
</feature>
<dbReference type="OrthoDB" id="261960at2759"/>
<dbReference type="SMART" id="SM00547">
    <property type="entry name" value="ZnF_RBZ"/>
    <property type="match status" value="2"/>
</dbReference>
<evidence type="ECO:0000256" key="5">
    <source>
        <dbReference type="SAM" id="MobiDB-lite"/>
    </source>
</evidence>
<evidence type="ECO:0000256" key="1">
    <source>
        <dbReference type="ARBA" id="ARBA00022723"/>
    </source>
</evidence>
<keyword evidence="3" id="KW-0862">Zinc</keyword>
<name>A0A812SKQ7_9DINO</name>
<dbReference type="PANTHER" id="PTHR46622:SF1">
    <property type="entry name" value="DNA-DEPENDENT METALLOPROTEASE WSS1"/>
    <property type="match status" value="1"/>
</dbReference>
<dbReference type="SUPFAM" id="SSF46934">
    <property type="entry name" value="UBA-like"/>
    <property type="match status" value="1"/>
</dbReference>
<dbReference type="GO" id="GO:0008237">
    <property type="term" value="F:metallopeptidase activity"/>
    <property type="evidence" value="ECO:0007669"/>
    <property type="project" value="TreeGrafter"/>
</dbReference>
<feature type="compositionally biased region" description="Polar residues" evidence="5">
    <location>
        <begin position="108"/>
        <end position="118"/>
    </location>
</feature>
<dbReference type="InterPro" id="IPR053000">
    <property type="entry name" value="WSS1-like_metalloprotease"/>
</dbReference>
<dbReference type="InterPro" id="IPR009060">
    <property type="entry name" value="UBA-like_sf"/>
</dbReference>
<dbReference type="SUPFAM" id="SSF90209">
    <property type="entry name" value="Ran binding protein zinc finger-like"/>
    <property type="match status" value="2"/>
</dbReference>
<dbReference type="GO" id="GO:0006281">
    <property type="term" value="P:DNA repair"/>
    <property type="evidence" value="ECO:0007669"/>
    <property type="project" value="TreeGrafter"/>
</dbReference>
<evidence type="ECO:0000256" key="3">
    <source>
        <dbReference type="ARBA" id="ARBA00022833"/>
    </source>
</evidence>
<organism evidence="7 8">
    <name type="scientific">Symbiodinium natans</name>
    <dbReference type="NCBI Taxonomy" id="878477"/>
    <lineage>
        <taxon>Eukaryota</taxon>
        <taxon>Sar</taxon>
        <taxon>Alveolata</taxon>
        <taxon>Dinophyceae</taxon>
        <taxon>Suessiales</taxon>
        <taxon>Symbiodiniaceae</taxon>
        <taxon>Symbiodinium</taxon>
    </lineage>
</organism>
<feature type="region of interest" description="Disordered" evidence="5">
    <location>
        <begin position="175"/>
        <end position="238"/>
    </location>
</feature>
<evidence type="ECO:0000259" key="6">
    <source>
        <dbReference type="PROSITE" id="PS50199"/>
    </source>
</evidence>
<dbReference type="Pfam" id="PF00641">
    <property type="entry name" value="Zn_ribbon_RanBP"/>
    <property type="match status" value="1"/>
</dbReference>
<dbReference type="AlphaFoldDB" id="A0A812SKQ7"/>
<keyword evidence="2 4" id="KW-0863">Zinc-finger</keyword>
<proteinExistence type="predicted"/>
<keyword evidence="8" id="KW-1185">Reference proteome</keyword>
<dbReference type="Proteomes" id="UP000604046">
    <property type="component" value="Unassembled WGS sequence"/>
</dbReference>
<dbReference type="InterPro" id="IPR036443">
    <property type="entry name" value="Znf_RanBP2_sf"/>
</dbReference>
<dbReference type="EMBL" id="CAJNDS010002447">
    <property type="protein sequence ID" value="CAE7479566.1"/>
    <property type="molecule type" value="Genomic_DNA"/>
</dbReference>
<sequence length="315" mass="33128">MEPQLDEELAWDTGWTCPSCTLVNESEAPRCGACNSLRSSVRNSGVVVVLPPDRKQKRPEGDDQWACPACTLLNDEAEDRCGACGSQRWLSKRPKTAAAVRAARRDLSSLSRNTQKDTSGGGTDGTLADSMRAEDHGIWGGLGPDREFLPLPPAPELRVVYRSAKDTEVDIFAELGESTDKTDAPPETAEGEQPKKLAGGEVGEEGGEGTTGKNAKGGEGGGESAALGPALPSNPSLSRPAWRIQGAPIFAGDPSLESLPCLELGLSEATVFEDAVGRLALSGFEVTKCHLALEAAGGDENLARQFLLGPEPSTF</sequence>
<evidence type="ECO:0000313" key="8">
    <source>
        <dbReference type="Proteomes" id="UP000604046"/>
    </source>
</evidence>
<accession>A0A812SKQ7</accession>
<feature type="domain" description="RanBP2-type" evidence="6">
    <location>
        <begin position="59"/>
        <end position="90"/>
    </location>
</feature>
<protein>
    <submittedName>
        <fullName evidence="7">CAPN15 protein</fullName>
    </submittedName>
</protein>
<dbReference type="Gene3D" id="2.30.30.380">
    <property type="entry name" value="Zn-finger domain of Sec23/24"/>
    <property type="match status" value="2"/>
</dbReference>
<evidence type="ECO:0000256" key="2">
    <source>
        <dbReference type="ARBA" id="ARBA00022771"/>
    </source>
</evidence>
<dbReference type="GO" id="GO:0008270">
    <property type="term" value="F:zinc ion binding"/>
    <property type="evidence" value="ECO:0007669"/>
    <property type="project" value="UniProtKB-KW"/>
</dbReference>